<feature type="domain" description="TrwC relaxase" evidence="1">
    <location>
        <begin position="166"/>
        <end position="494"/>
    </location>
</feature>
<dbReference type="SUPFAM" id="SSF52540">
    <property type="entry name" value="P-loop containing nucleoside triphosphate hydrolases"/>
    <property type="match status" value="2"/>
</dbReference>
<dbReference type="InterPro" id="IPR014862">
    <property type="entry name" value="TrwC"/>
</dbReference>
<keyword evidence="3" id="KW-1185">Reference proteome</keyword>
<gene>
    <name evidence="2" type="primary">mobF</name>
    <name evidence="2" type="ORF">SIL87_01950</name>
</gene>
<dbReference type="Pfam" id="PF13604">
    <property type="entry name" value="AAA_30"/>
    <property type="match status" value="1"/>
</dbReference>
<dbReference type="RefSeq" id="WP_319612597.1">
    <property type="nucleotide sequence ID" value="NZ_JAWXYB010000008.1"/>
</dbReference>
<accession>A0AAW9DKN8</accession>
<dbReference type="EMBL" id="JAWXYB010000008">
    <property type="protein sequence ID" value="MDX5929530.1"/>
    <property type="molecule type" value="Genomic_DNA"/>
</dbReference>
<reference evidence="2 3" key="1">
    <citation type="submission" date="2023-11" db="EMBL/GenBank/DDBJ databases">
        <title>MicrobeMod: A computational toolkit for identifying prokaryotic methylation and restriction-modification with nanopore sequencing.</title>
        <authorList>
            <person name="Crits-Christoph A."/>
            <person name="Kang S.C."/>
            <person name="Lee H."/>
            <person name="Ostrov N."/>
        </authorList>
    </citation>
    <scope>NUCLEOTIDE SEQUENCE [LARGE SCALE GENOMIC DNA]</scope>
    <source>
        <strain evidence="2 3">DSMZ 700</strain>
    </source>
</reference>
<dbReference type="Gene3D" id="3.40.50.300">
    <property type="entry name" value="P-loop containing nucleotide triphosphate hydrolases"/>
    <property type="match status" value="1"/>
</dbReference>
<dbReference type="NCBIfam" id="NF041492">
    <property type="entry name" value="MobF"/>
    <property type="match status" value="1"/>
</dbReference>
<comment type="caution">
    <text evidence="2">The sequence shown here is derived from an EMBL/GenBank/DDBJ whole genome shotgun (WGS) entry which is preliminary data.</text>
</comment>
<dbReference type="Pfam" id="PF08751">
    <property type="entry name" value="TrwC"/>
    <property type="match status" value="1"/>
</dbReference>
<dbReference type="InterPro" id="IPR027417">
    <property type="entry name" value="P-loop_NTPase"/>
</dbReference>
<dbReference type="SUPFAM" id="SSF55464">
    <property type="entry name" value="Origin of replication-binding domain, RBD-like"/>
    <property type="match status" value="1"/>
</dbReference>
<proteinExistence type="predicted"/>
<dbReference type="Proteomes" id="UP001279553">
    <property type="component" value="Unassembled WGS sequence"/>
</dbReference>
<evidence type="ECO:0000259" key="1">
    <source>
        <dbReference type="Pfam" id="PF08751"/>
    </source>
</evidence>
<evidence type="ECO:0000313" key="3">
    <source>
        <dbReference type="Proteomes" id="UP001279553"/>
    </source>
</evidence>
<evidence type="ECO:0000313" key="2">
    <source>
        <dbReference type="EMBL" id="MDX5929530.1"/>
    </source>
</evidence>
<protein>
    <submittedName>
        <fullName evidence="2">MobF family relaxase</fullName>
    </submittedName>
</protein>
<sequence>MLTYRTGAAGSPGAARAMAAHLLEQTLSSAQMALAQYYEHGTMPAALRPDRGEAQLGAMRESVSSPRGRGGDAAVLDAAIRAEPGLGSGGIAFARRIAAMPETALADLAQTMARVRSDMHPGLVRLLALDPTGHPAADEIAAILGGRRADGWPIDGKQVQRPVVALADLLGLDPSGVPQPVQIAHILEGKRADGTALRGDAGAARQRFLRLYGVRDREPNEAALAMIRSGRLANGHEVVPGSLQSGLTASRAAIGYIDLCWSADKTVSLAWALAPTPVEQNMILQAHREAVESAMRVVERGIGQARRGKGGCYGAEKGAIGWIAFEHFASRPTVEVVRRDEAGGASHTELVTLKVAGDPQLHTHVAVPNVVLTPSGRVGSLDLQQLEGRVHEWGALYQAYLAANLRRAGIATSLDPQRGSARITMIPEALRQAFSKRTERGVDAARRYARDAGLDWDALSPEQQIGFAKRGVQGDPRQAKQDDLSDRQAWWKQARALGWRARSVITQPGEASGALHQVPAPVRFPAPIAVSGAGMTEAFERRCKEAGEANYSLRILVAYHEALPFLERDLKRRAVIDESVARVAAARGLIVSGIADETDVDAVMTMFFKYGVRQDGEMVRLIRGETDTGPRSRVRLTTAMHAAREAELINLARRASRNRRDVLPEMDLAIDIAQAFGKYAPTGQGRAQADLALHLGTSGRFAVGIGVAGSGKSTVLAPLVTAWKAQRRRVYGAALAWRQSDDLEAAGIASEDRAALSVLLDRIRAGQIMLDRDSVIVIDELGLIGTRQMLELLRVRAESDCTLVAIGDPLQCQSIEAGPVIDLLRKAVGPQAVPELLSSVRQVTVSERETALLFRSGYADLALGRLRAEDRAMMVPGGYQQAVEAVADLWQRHRARHANEADYTLSVTAPRNTDARAIATAIRERRRAAGEIGADAVVVPACDQMDDQYDLRLAIGDRVRLFARTTARFADGGHGVIGNNGSVLEVTGVDAAGLRLRRGTGREGMVAWDRLRDPVHGRVRLTYGDVLTIDAAQGSTGTEHILAMPGGSGTVNGFKAYVSASRHRVASFMVTSEGAERGAVMARRPLGDPRPIGLSDLWAHMAENLSRQVVPESATSFLERACRVQTGAVRALHAGFQPIEQREAERQDPTTLVQTWRRNRRTHLFQDLTDAYRVVSDIRGALQEIGRVIRCLSKDVIAAATPLIDQAVWRFRHRPSQISKAADLEGLRQRWVDRQMKLWLDDDLAAHPAPYWASPEFDRARIAREKREAEAKARFTREVKLLSHKALRDFASDLDLIEQMEAQMEEMRQESQRYRPGPRMGM</sequence>
<name>A0AAW9DKN8_ACIAO</name>
<organism evidence="2 3">
    <name type="scientific">Acidiphilium acidophilum</name>
    <name type="common">Thiobacillus acidophilus</name>
    <dbReference type="NCBI Taxonomy" id="76588"/>
    <lineage>
        <taxon>Bacteria</taxon>
        <taxon>Pseudomonadati</taxon>
        <taxon>Pseudomonadota</taxon>
        <taxon>Alphaproteobacteria</taxon>
        <taxon>Acetobacterales</taxon>
        <taxon>Acidocellaceae</taxon>
        <taxon>Acidiphilium</taxon>
    </lineage>
</organism>